<evidence type="ECO:0000313" key="2">
    <source>
        <dbReference type="EMBL" id="PSL25167.1"/>
    </source>
</evidence>
<feature type="transmembrane region" description="Helical" evidence="1">
    <location>
        <begin position="6"/>
        <end position="25"/>
    </location>
</feature>
<accession>A0A2P8FTW3</accession>
<keyword evidence="1" id="KW-1133">Transmembrane helix</keyword>
<evidence type="ECO:0000313" key="3">
    <source>
        <dbReference type="Proteomes" id="UP000241964"/>
    </source>
</evidence>
<keyword evidence="1" id="KW-0472">Membrane</keyword>
<dbReference type="EMBL" id="PYAS01000012">
    <property type="protein sequence ID" value="PSL25167.1"/>
    <property type="molecule type" value="Genomic_DNA"/>
</dbReference>
<sequence length="128" mass="14469">MAFKGISVVRACIIVLALLIFSLLLRRQAPTRHPKTHHIIAINKLLHKLRGECVTGQIDVAQNTIEDVRQEWEYLDVVLRTQAACSSDSLQALDSLVTLMLNKDESKRLLPIVLAKINIVNNRLDKLH</sequence>
<comment type="caution">
    <text evidence="2">The sequence shown here is derived from an EMBL/GenBank/DDBJ whole genome shotgun (WGS) entry which is preliminary data.</text>
</comment>
<name>A0A2P8FTW3_9BACT</name>
<dbReference type="RefSeq" id="WP_170118848.1">
    <property type="nucleotide sequence ID" value="NZ_PYAS01000012.1"/>
</dbReference>
<organism evidence="2 3">
    <name type="scientific">Dyadobacter jiangsuensis</name>
    <dbReference type="NCBI Taxonomy" id="1591085"/>
    <lineage>
        <taxon>Bacteria</taxon>
        <taxon>Pseudomonadati</taxon>
        <taxon>Bacteroidota</taxon>
        <taxon>Cytophagia</taxon>
        <taxon>Cytophagales</taxon>
        <taxon>Spirosomataceae</taxon>
        <taxon>Dyadobacter</taxon>
    </lineage>
</organism>
<keyword evidence="1" id="KW-0812">Transmembrane</keyword>
<protein>
    <submittedName>
        <fullName evidence="2">Uncharacterized protein</fullName>
    </submittedName>
</protein>
<dbReference type="Proteomes" id="UP000241964">
    <property type="component" value="Unassembled WGS sequence"/>
</dbReference>
<reference evidence="2 3" key="1">
    <citation type="submission" date="2018-03" db="EMBL/GenBank/DDBJ databases">
        <title>Genomic Encyclopedia of Archaeal and Bacterial Type Strains, Phase II (KMG-II): from individual species to whole genera.</title>
        <authorList>
            <person name="Goeker M."/>
        </authorList>
    </citation>
    <scope>NUCLEOTIDE SEQUENCE [LARGE SCALE GENOMIC DNA]</scope>
    <source>
        <strain evidence="2 3">DSM 29057</strain>
    </source>
</reference>
<gene>
    <name evidence="2" type="ORF">CLV60_11286</name>
</gene>
<dbReference type="AlphaFoldDB" id="A0A2P8FTW3"/>
<proteinExistence type="predicted"/>
<keyword evidence="3" id="KW-1185">Reference proteome</keyword>
<evidence type="ECO:0000256" key="1">
    <source>
        <dbReference type="SAM" id="Phobius"/>
    </source>
</evidence>